<comment type="catalytic activity">
    <reaction evidence="4">
        <text>5-hydroxyuridine(34) in tRNA + S-adenosyl-L-methionine = 5-methoxyuridine(34) in tRNA + S-adenosyl-L-homocysteine + H(+)</text>
        <dbReference type="Rhea" id="RHEA:60524"/>
        <dbReference type="Rhea" id="RHEA-COMP:13381"/>
        <dbReference type="Rhea" id="RHEA-COMP:15591"/>
        <dbReference type="ChEBI" id="CHEBI:15378"/>
        <dbReference type="ChEBI" id="CHEBI:57856"/>
        <dbReference type="ChEBI" id="CHEBI:59789"/>
        <dbReference type="ChEBI" id="CHEBI:136877"/>
        <dbReference type="ChEBI" id="CHEBI:143860"/>
    </reaction>
</comment>
<keyword evidence="1 4" id="KW-0489">Methyltransferase</keyword>
<gene>
    <name evidence="4" type="primary">trmR</name>
    <name evidence="5" type="ORF">HZI73_16855</name>
</gene>
<evidence type="ECO:0000256" key="2">
    <source>
        <dbReference type="ARBA" id="ARBA00022679"/>
    </source>
</evidence>
<dbReference type="Proteomes" id="UP000683246">
    <property type="component" value="Chromosome"/>
</dbReference>
<dbReference type="InterPro" id="IPR029063">
    <property type="entry name" value="SAM-dependent_MTases_sf"/>
</dbReference>
<keyword evidence="2 4" id="KW-0808">Transferase</keyword>
<dbReference type="PANTHER" id="PTHR10509:SF14">
    <property type="entry name" value="CAFFEOYL-COA O-METHYLTRANSFERASE 3-RELATED"/>
    <property type="match status" value="1"/>
</dbReference>
<dbReference type="AlphaFoldDB" id="A0A8J8MLR6"/>
<accession>A0A8J8MLR6</accession>
<feature type="binding site" evidence="4">
    <location>
        <position position="133"/>
    </location>
    <ligand>
        <name>S-adenosyl-L-methionine</name>
        <dbReference type="ChEBI" id="CHEBI:59789"/>
    </ligand>
</feature>
<protein>
    <recommendedName>
        <fullName evidence="4">tRNA 5-hydroxyuridine methyltransferase</fullName>
        <ecNumber evidence="4">2.1.1.-</ecNumber>
    </recommendedName>
    <alternativeName>
        <fullName evidence="4">ho5U methyltransferase</fullName>
    </alternativeName>
</protein>
<dbReference type="GO" id="GO:0000287">
    <property type="term" value="F:magnesium ion binding"/>
    <property type="evidence" value="ECO:0007669"/>
    <property type="project" value="UniProtKB-UniRule"/>
</dbReference>
<dbReference type="InterPro" id="IPR050362">
    <property type="entry name" value="Cation-dep_OMT"/>
</dbReference>
<keyword evidence="4" id="KW-0460">Magnesium</keyword>
<dbReference type="InterPro" id="IPR002935">
    <property type="entry name" value="SAM_O-MeTrfase"/>
</dbReference>
<keyword evidence="4" id="KW-0819">tRNA processing</keyword>
<dbReference type="SUPFAM" id="SSF53335">
    <property type="entry name" value="S-adenosyl-L-methionine-dependent methyltransferases"/>
    <property type="match status" value="1"/>
</dbReference>
<dbReference type="EMBL" id="CP058649">
    <property type="protein sequence ID" value="QUI23859.1"/>
    <property type="molecule type" value="Genomic_DNA"/>
</dbReference>
<feature type="binding site" evidence="4">
    <location>
        <position position="69"/>
    </location>
    <ligand>
        <name>S-adenosyl-L-methionine</name>
        <dbReference type="ChEBI" id="CHEBI:59789"/>
    </ligand>
</feature>
<keyword evidence="6" id="KW-1185">Reference proteome</keyword>
<dbReference type="GO" id="GO:0008757">
    <property type="term" value="F:S-adenosylmethionine-dependent methyltransferase activity"/>
    <property type="evidence" value="ECO:0007669"/>
    <property type="project" value="TreeGrafter"/>
</dbReference>
<dbReference type="PANTHER" id="PTHR10509">
    <property type="entry name" value="O-METHYLTRANSFERASE-RELATED"/>
    <property type="match status" value="1"/>
</dbReference>
<dbReference type="Gene3D" id="3.40.50.150">
    <property type="entry name" value="Vaccinia Virus protein VP39"/>
    <property type="match status" value="1"/>
</dbReference>
<dbReference type="PROSITE" id="PS51682">
    <property type="entry name" value="SAM_OMT_I"/>
    <property type="match status" value="1"/>
</dbReference>
<feature type="binding site" evidence="4">
    <location>
        <position position="39"/>
    </location>
    <ligand>
        <name>S-adenosyl-L-methionine</name>
        <dbReference type="ChEBI" id="CHEBI:59789"/>
    </ligand>
</feature>
<dbReference type="GO" id="GO:0008171">
    <property type="term" value="F:O-methyltransferase activity"/>
    <property type="evidence" value="ECO:0007669"/>
    <property type="project" value="InterPro"/>
</dbReference>
<dbReference type="GO" id="GO:0016300">
    <property type="term" value="F:tRNA (uridine) methyltransferase activity"/>
    <property type="evidence" value="ECO:0007669"/>
    <property type="project" value="UniProtKB-UniRule"/>
</dbReference>
<dbReference type="RefSeq" id="WP_212694548.1">
    <property type="nucleotide sequence ID" value="NZ_CP058649.1"/>
</dbReference>
<dbReference type="CDD" id="cd02440">
    <property type="entry name" value="AdoMet_MTases"/>
    <property type="match status" value="1"/>
</dbReference>
<evidence type="ECO:0000256" key="1">
    <source>
        <dbReference type="ARBA" id="ARBA00022603"/>
    </source>
</evidence>
<comment type="subunit">
    <text evidence="4">Homodimer.</text>
</comment>
<dbReference type="GO" id="GO:0030488">
    <property type="term" value="P:tRNA methylation"/>
    <property type="evidence" value="ECO:0007669"/>
    <property type="project" value="UniProtKB-UniRule"/>
</dbReference>
<proteinExistence type="inferred from homology"/>
<keyword evidence="4" id="KW-0479">Metal-binding</keyword>
<feature type="binding site" evidence="4">
    <location>
        <position position="160"/>
    </location>
    <ligand>
        <name>Mg(2+)</name>
        <dbReference type="ChEBI" id="CHEBI:18420"/>
    </ligand>
</feature>
<reference evidence="5" key="1">
    <citation type="submission" date="2020-07" db="EMBL/GenBank/DDBJ databases">
        <title>Vallitalea pronyensis genome.</title>
        <authorList>
            <person name="Postec A."/>
        </authorList>
    </citation>
    <scope>NUCLEOTIDE SEQUENCE</scope>
    <source>
        <strain evidence="5">FatNI3</strain>
    </source>
</reference>
<feature type="binding site" evidence="4">
    <location>
        <position position="87"/>
    </location>
    <ligand>
        <name>S-adenosyl-L-methionine</name>
        <dbReference type="ChEBI" id="CHEBI:59789"/>
    </ligand>
</feature>
<evidence type="ECO:0000256" key="3">
    <source>
        <dbReference type="ARBA" id="ARBA00022691"/>
    </source>
</evidence>
<dbReference type="Pfam" id="PF01596">
    <property type="entry name" value="Methyltransf_3"/>
    <property type="match status" value="1"/>
</dbReference>
<comment type="function">
    <text evidence="4">Catalyzes the methylation of 5-hydroxyuridine (ho5U) to form 5-methoxyuridine (mo5U) at position 34 in tRNAs.</text>
</comment>
<feature type="binding site" evidence="4">
    <location>
        <begin position="115"/>
        <end position="116"/>
    </location>
    <ligand>
        <name>S-adenosyl-L-methionine</name>
        <dbReference type="ChEBI" id="CHEBI:59789"/>
    </ligand>
</feature>
<name>A0A8J8MLR6_9FIRM</name>
<feature type="binding site" evidence="4">
    <location>
        <position position="133"/>
    </location>
    <ligand>
        <name>Mg(2+)</name>
        <dbReference type="ChEBI" id="CHEBI:18420"/>
    </ligand>
</feature>
<dbReference type="EC" id="2.1.1.-" evidence="4"/>
<dbReference type="HAMAP" id="MF_02217">
    <property type="entry name" value="TrmR_methyltr"/>
    <property type="match status" value="1"/>
</dbReference>
<dbReference type="InterPro" id="IPR043675">
    <property type="entry name" value="TrmR_methyltr"/>
</dbReference>
<dbReference type="KEGG" id="vpy:HZI73_16855"/>
<comment type="similarity">
    <text evidence="4">Belongs to the class I-like SAM-binding methyltransferase superfamily. Cation-dependent O-methyltransferase family.</text>
</comment>
<organism evidence="5 6">
    <name type="scientific">Vallitalea pronyensis</name>
    <dbReference type="NCBI Taxonomy" id="1348613"/>
    <lineage>
        <taxon>Bacteria</taxon>
        <taxon>Bacillati</taxon>
        <taxon>Bacillota</taxon>
        <taxon>Clostridia</taxon>
        <taxon>Lachnospirales</taxon>
        <taxon>Vallitaleaceae</taxon>
        <taxon>Vallitalea</taxon>
    </lineage>
</organism>
<evidence type="ECO:0000256" key="4">
    <source>
        <dbReference type="HAMAP-Rule" id="MF_02217"/>
    </source>
</evidence>
<sequence>MSEITYPYIRDYLKAIQPEEDERIHAIREEAIAGHVPIIKSEVKQLLRFLIAMHKPVRILEIGTAIAYSSIIMCDCMGDHGHITTIERSQKMISQALHNIERTGKKEQITLLEGDAGDILKTLTGPYDMIFMDAAKGQYLTFLPDCMRLLKVNGLLISDNVLQDGTVAKSRFNVPRRQRTIHQRMREYLWEINHHPQLQTSILPVADGVTLSFKLDERRC</sequence>
<keyword evidence="3 4" id="KW-0949">S-adenosyl-L-methionine</keyword>
<feature type="binding site" evidence="4">
    <location>
        <position position="159"/>
    </location>
    <ligand>
        <name>Mg(2+)</name>
        <dbReference type="ChEBI" id="CHEBI:18420"/>
    </ligand>
</feature>
<evidence type="ECO:0000313" key="6">
    <source>
        <dbReference type="Proteomes" id="UP000683246"/>
    </source>
</evidence>
<evidence type="ECO:0000313" key="5">
    <source>
        <dbReference type="EMBL" id="QUI23859.1"/>
    </source>
</evidence>